<dbReference type="CDD" id="cd02440">
    <property type="entry name" value="AdoMet_MTases"/>
    <property type="match status" value="1"/>
</dbReference>
<accession>A0A238D6M6</accession>
<name>A0A238D6M6_THIDL</name>
<evidence type="ECO:0000313" key="2">
    <source>
        <dbReference type="Proteomes" id="UP000214566"/>
    </source>
</evidence>
<proteinExistence type="predicted"/>
<dbReference type="Gene3D" id="3.40.50.150">
    <property type="entry name" value="Vaccinia Virus protein VP39"/>
    <property type="match status" value="1"/>
</dbReference>
<evidence type="ECO:0008006" key="3">
    <source>
        <dbReference type="Google" id="ProtNLM"/>
    </source>
</evidence>
<protein>
    <recommendedName>
        <fullName evidence="3">Methyltransferase domain-containing protein</fullName>
    </recommendedName>
</protein>
<organism evidence="1 2">
    <name type="scientific">Thiomonas delicata</name>
    <name type="common">Thiomonas cuprina</name>
    <dbReference type="NCBI Taxonomy" id="364030"/>
    <lineage>
        <taxon>Bacteria</taxon>
        <taxon>Pseudomonadati</taxon>
        <taxon>Pseudomonadota</taxon>
        <taxon>Betaproteobacteria</taxon>
        <taxon>Burkholderiales</taxon>
        <taxon>Thiomonas</taxon>
    </lineage>
</organism>
<dbReference type="AlphaFoldDB" id="A0A238D6M6"/>
<reference evidence="1 2" key="1">
    <citation type="submission" date="2016-06" db="EMBL/GenBank/DDBJ databases">
        <authorList>
            <person name="Kjaerup R.B."/>
            <person name="Dalgaard T.S."/>
            <person name="Juul-Madsen H.R."/>
        </authorList>
    </citation>
    <scope>NUCLEOTIDE SEQUENCE [LARGE SCALE GENOMIC DNA]</scope>
    <source>
        <strain evidence="1 2">DSM 16361</strain>
    </source>
</reference>
<keyword evidence="2" id="KW-1185">Reference proteome</keyword>
<dbReference type="Proteomes" id="UP000214566">
    <property type="component" value="Unassembled WGS sequence"/>
</dbReference>
<gene>
    <name evidence="1" type="ORF">THIARS_70586</name>
</gene>
<evidence type="ECO:0000313" key="1">
    <source>
        <dbReference type="EMBL" id="SBP88966.1"/>
    </source>
</evidence>
<dbReference type="SUPFAM" id="SSF53335">
    <property type="entry name" value="S-adenosyl-L-methionine-dependent methyltransferases"/>
    <property type="match status" value="1"/>
</dbReference>
<dbReference type="InterPro" id="IPR029063">
    <property type="entry name" value="SAM-dependent_MTases_sf"/>
</dbReference>
<dbReference type="OrthoDB" id="9800454at2"/>
<sequence>MTPLPRTVRAEALDGLVEDDPVAMRSRRDLQRVHRFMGTRSIVLRALRGWSMPRGAATPLRVLELGAGDGSLMLGVARALAPTWPRVELTLLDRQALITPAIIKQYAQAGWNATSRTVDVLDWVAGPTASLPISGRPEHWDVIIANLFLHHFEERQLATLLRAIAARSDHFFACEPRRARFALAGSHLIGTIGANAVTRQDAVLSVHAGFRDGELTSLWPTGNGSWNLQEHSAGLFSHRLLAERSRTS</sequence>
<dbReference type="RefSeq" id="WP_094161208.1">
    <property type="nucleotide sequence ID" value="NZ_LT592171.1"/>
</dbReference>
<dbReference type="EMBL" id="FLMQ01000056">
    <property type="protein sequence ID" value="SBP88966.1"/>
    <property type="molecule type" value="Genomic_DNA"/>
</dbReference>